<comment type="caution">
    <text evidence="2">The sequence shown here is derived from an EMBL/GenBank/DDBJ whole genome shotgun (WGS) entry which is preliminary data.</text>
</comment>
<keyword evidence="3" id="KW-1185">Reference proteome</keyword>
<name>A0A545U368_9PROT</name>
<protein>
    <submittedName>
        <fullName evidence="2">DUF2842 domain-containing protein</fullName>
    </submittedName>
</protein>
<feature type="transmembrane region" description="Helical" evidence="1">
    <location>
        <begin position="40"/>
        <end position="61"/>
    </location>
</feature>
<reference evidence="2 3" key="1">
    <citation type="submission" date="2019-06" db="EMBL/GenBank/DDBJ databases">
        <title>Whole genome sequence for Rhodospirillaceae sp. R148.</title>
        <authorList>
            <person name="Wang G."/>
        </authorList>
    </citation>
    <scope>NUCLEOTIDE SEQUENCE [LARGE SCALE GENOMIC DNA]</scope>
    <source>
        <strain evidence="2 3">R148</strain>
    </source>
</reference>
<dbReference type="Pfam" id="PF11003">
    <property type="entry name" value="DUF2842"/>
    <property type="match status" value="1"/>
</dbReference>
<dbReference type="InterPro" id="IPR021265">
    <property type="entry name" value="DUF2842"/>
</dbReference>
<evidence type="ECO:0000313" key="2">
    <source>
        <dbReference type="EMBL" id="TQV83898.1"/>
    </source>
</evidence>
<dbReference type="AlphaFoldDB" id="A0A545U368"/>
<dbReference type="OrthoDB" id="7283648at2"/>
<proteinExistence type="predicted"/>
<dbReference type="Proteomes" id="UP000315252">
    <property type="component" value="Unassembled WGS sequence"/>
</dbReference>
<dbReference type="EMBL" id="VHSH01000001">
    <property type="protein sequence ID" value="TQV83898.1"/>
    <property type="molecule type" value="Genomic_DNA"/>
</dbReference>
<evidence type="ECO:0000256" key="1">
    <source>
        <dbReference type="SAM" id="Phobius"/>
    </source>
</evidence>
<keyword evidence="1" id="KW-0812">Transmembrane</keyword>
<sequence length="70" mass="8176">MRKEKTVKRVAVYMLIALALAIYIMIVISVGTAILPDHWAAQLVFYGVTGIIWIFPLMRIIEFFYKRRES</sequence>
<feature type="transmembrane region" description="Helical" evidence="1">
    <location>
        <begin position="12"/>
        <end position="34"/>
    </location>
</feature>
<accession>A0A545U368</accession>
<gene>
    <name evidence="2" type="ORF">FKG95_04800</name>
</gene>
<evidence type="ECO:0000313" key="3">
    <source>
        <dbReference type="Proteomes" id="UP000315252"/>
    </source>
</evidence>
<organism evidence="2 3">
    <name type="scientific">Denitrobaculum tricleocarpae</name>
    <dbReference type="NCBI Taxonomy" id="2591009"/>
    <lineage>
        <taxon>Bacteria</taxon>
        <taxon>Pseudomonadati</taxon>
        <taxon>Pseudomonadota</taxon>
        <taxon>Alphaproteobacteria</taxon>
        <taxon>Rhodospirillales</taxon>
        <taxon>Rhodospirillaceae</taxon>
        <taxon>Denitrobaculum</taxon>
    </lineage>
</organism>
<keyword evidence="1" id="KW-0472">Membrane</keyword>
<keyword evidence="1" id="KW-1133">Transmembrane helix</keyword>